<keyword evidence="5" id="KW-0964">Secreted</keyword>
<keyword evidence="4 5" id="KW-0975">Bacterial flagellum</keyword>
<evidence type="ECO:0000313" key="9">
    <source>
        <dbReference type="Proteomes" id="UP000224003"/>
    </source>
</evidence>
<dbReference type="InterPro" id="IPR040026">
    <property type="entry name" value="FliD"/>
</dbReference>
<comment type="similarity">
    <text evidence="1 5">Belongs to the FliD family.</text>
</comment>
<dbReference type="InterPro" id="IPR003481">
    <property type="entry name" value="FliD_N"/>
</dbReference>
<feature type="domain" description="Flagellar hook-associated protein 2 N-terminal" evidence="6">
    <location>
        <begin position="22"/>
        <end position="115"/>
    </location>
</feature>
<dbReference type="Proteomes" id="UP000224003">
    <property type="component" value="Unassembled WGS sequence"/>
</dbReference>
<dbReference type="GO" id="GO:0071973">
    <property type="term" value="P:bacterial-type flagellum-dependent cell motility"/>
    <property type="evidence" value="ECO:0007669"/>
    <property type="project" value="TreeGrafter"/>
</dbReference>
<dbReference type="RefSeq" id="WP_098517486.1">
    <property type="nucleotide sequence ID" value="NZ_NUVX01000070.1"/>
</dbReference>
<accession>A0A9X6WIF5</accession>
<dbReference type="PANTHER" id="PTHR30288:SF0">
    <property type="entry name" value="FLAGELLAR HOOK-ASSOCIATED PROTEIN 2"/>
    <property type="match status" value="1"/>
</dbReference>
<dbReference type="InterPro" id="IPR010810">
    <property type="entry name" value="Flagellin_hook_IN_motif"/>
</dbReference>
<name>A0A9X6WIF5_BACTU</name>
<protein>
    <recommendedName>
        <fullName evidence="5">Flagellar hook-associated protein 2</fullName>
        <shortName evidence="5">HAP2</shortName>
    </recommendedName>
    <alternativeName>
        <fullName evidence="5">Flagellar cap protein</fullName>
    </alternativeName>
</protein>
<dbReference type="GO" id="GO:0009424">
    <property type="term" value="C:bacterial-type flagellum hook"/>
    <property type="evidence" value="ECO:0007669"/>
    <property type="project" value="UniProtKB-UniRule"/>
</dbReference>
<dbReference type="AlphaFoldDB" id="A0A9X6WIF5"/>
<keyword evidence="3" id="KW-0175">Coiled coil</keyword>
<evidence type="ECO:0000313" key="8">
    <source>
        <dbReference type="EMBL" id="PFJ31012.1"/>
    </source>
</evidence>
<evidence type="ECO:0000256" key="4">
    <source>
        <dbReference type="ARBA" id="ARBA00023143"/>
    </source>
</evidence>
<dbReference type="Pfam" id="PF02465">
    <property type="entry name" value="FliD_N"/>
    <property type="match status" value="1"/>
</dbReference>
<evidence type="ECO:0000259" key="6">
    <source>
        <dbReference type="Pfam" id="PF02465"/>
    </source>
</evidence>
<evidence type="ECO:0000259" key="7">
    <source>
        <dbReference type="Pfam" id="PF07195"/>
    </source>
</evidence>
<evidence type="ECO:0000256" key="2">
    <source>
        <dbReference type="ARBA" id="ARBA00011255"/>
    </source>
</evidence>
<dbReference type="EMBL" id="NUVX01000070">
    <property type="protein sequence ID" value="PFJ31012.1"/>
    <property type="molecule type" value="Genomic_DNA"/>
</dbReference>
<dbReference type="InterPro" id="IPR010809">
    <property type="entry name" value="FliD_C"/>
</dbReference>
<dbReference type="Pfam" id="PF07195">
    <property type="entry name" value="FliD_C"/>
    <property type="match status" value="1"/>
</dbReference>
<organism evidence="8 9">
    <name type="scientific">Bacillus thuringiensis</name>
    <dbReference type="NCBI Taxonomy" id="1428"/>
    <lineage>
        <taxon>Bacteria</taxon>
        <taxon>Bacillati</taxon>
        <taxon>Bacillota</taxon>
        <taxon>Bacilli</taxon>
        <taxon>Bacillales</taxon>
        <taxon>Bacillaceae</taxon>
        <taxon>Bacillus</taxon>
        <taxon>Bacillus cereus group</taxon>
    </lineage>
</organism>
<dbReference type="GO" id="GO:0009421">
    <property type="term" value="C:bacterial-type flagellum filament cap"/>
    <property type="evidence" value="ECO:0007669"/>
    <property type="project" value="InterPro"/>
</dbReference>
<sequence length="446" mass="49252">MPAELTRFDNTTRLMGVANTLFNTNDLVEAELQILDAQAKPKRTQKDLLTQEQTVWKNFKTDFGSLTSKFSDLRFYKTSQKDISYTKEGVVSFKAGATAQSGDYVIKVNALAAKHQIAGSDMGATDKALGIDDTIKIKDKDLKITDTMTLRDVVNAINGGNYGTSASIISNRLVLTSKDSGAKNSLEFSDGANGALKTLGILNADDSIKNELSKGQDAEYVINGIESTSPTNTITNAVDGFTIDLKNTSSEEIRISVQNNKTDAVKAIEDMVTAYNKAINQFKSYTDKGTFLQGQSIPLNIRREMTQISNFSSKDGEHLFNYGIQVDGVLKDGTLKLDKTKLEKMYTDDPEKFESMFFGQNGLGKFMEEKMLKFTGETGTINGKINGLQKSIDTITKDLKQFDVYYENQKDSILKKYSQFEKTLAGLNSTMEYMKAQMSALTGSDK</sequence>
<evidence type="ECO:0000256" key="1">
    <source>
        <dbReference type="ARBA" id="ARBA00009764"/>
    </source>
</evidence>
<proteinExistence type="inferred from homology"/>
<comment type="subunit">
    <text evidence="2 5">Homopentamer.</text>
</comment>
<comment type="subcellular location">
    <subcellularLocation>
        <location evidence="5">Secreted</location>
    </subcellularLocation>
    <subcellularLocation>
        <location evidence="5">Bacterial flagellum</location>
    </subcellularLocation>
</comment>
<gene>
    <name evidence="8" type="ORF">COJ15_30225</name>
</gene>
<comment type="function">
    <text evidence="5">Required for morphogenesis and for the elongation of the flagellar filament by facilitating polymerization of the flagellin monomers at the tip of growing filament. Forms a capping structure, which prevents flagellin subunits (transported through the central channel of the flagellum) from leaking out without polymerization at the distal end.</text>
</comment>
<reference evidence="8 9" key="1">
    <citation type="submission" date="2017-09" db="EMBL/GenBank/DDBJ databases">
        <title>Large-scale bioinformatics analysis of Bacillus genomes uncovers conserved roles of natural products in bacterial physiology.</title>
        <authorList>
            <consortium name="Agbiome Team Llc"/>
            <person name="Bleich R.M."/>
            <person name="Grubbs K.J."/>
            <person name="Santa Maria K.C."/>
            <person name="Allen S.E."/>
            <person name="Farag S."/>
            <person name="Shank E.A."/>
            <person name="Bowers A."/>
        </authorList>
    </citation>
    <scope>NUCLEOTIDE SEQUENCE [LARGE SCALE GENOMIC DNA]</scope>
    <source>
        <strain evidence="8 9">AFS085496</strain>
    </source>
</reference>
<feature type="domain" description="Flagellar hook-associated protein 2 C-terminal" evidence="7">
    <location>
        <begin position="215"/>
        <end position="428"/>
    </location>
</feature>
<dbReference type="Pfam" id="PF07196">
    <property type="entry name" value="Flagellin_IN"/>
    <property type="match status" value="1"/>
</dbReference>
<comment type="caution">
    <text evidence="8">The sequence shown here is derived from an EMBL/GenBank/DDBJ whole genome shotgun (WGS) entry which is preliminary data.</text>
</comment>
<dbReference type="GO" id="GO:0005576">
    <property type="term" value="C:extracellular region"/>
    <property type="evidence" value="ECO:0007669"/>
    <property type="project" value="UniProtKB-SubCell"/>
</dbReference>
<evidence type="ECO:0000256" key="5">
    <source>
        <dbReference type="RuleBase" id="RU362066"/>
    </source>
</evidence>
<dbReference type="PANTHER" id="PTHR30288">
    <property type="entry name" value="FLAGELLAR CAP/ASSEMBLY PROTEIN FLID"/>
    <property type="match status" value="1"/>
</dbReference>
<evidence type="ECO:0000256" key="3">
    <source>
        <dbReference type="ARBA" id="ARBA00023054"/>
    </source>
</evidence>
<dbReference type="GO" id="GO:0007155">
    <property type="term" value="P:cell adhesion"/>
    <property type="evidence" value="ECO:0007669"/>
    <property type="project" value="InterPro"/>
</dbReference>